<reference evidence="1 2" key="1">
    <citation type="submission" date="2023-09" db="EMBL/GenBank/DDBJ databases">
        <authorList>
            <person name="Wang M."/>
        </authorList>
    </citation>
    <scope>NUCLEOTIDE SEQUENCE [LARGE SCALE GENOMIC DNA]</scope>
    <source>
        <strain evidence="1">GT-2023</strain>
        <tissue evidence="1">Liver</tissue>
    </source>
</reference>
<name>A0ABR3NX13_9TELE</name>
<comment type="caution">
    <text evidence="1">The sequence shown here is derived from an EMBL/GenBank/DDBJ whole genome shotgun (WGS) entry which is preliminary data.</text>
</comment>
<keyword evidence="2" id="KW-1185">Reference proteome</keyword>
<accession>A0ABR3NX13</accession>
<protein>
    <submittedName>
        <fullName evidence="1">Uncharacterized protein</fullName>
    </submittedName>
</protein>
<organism evidence="1 2">
    <name type="scientific">Cirrhinus molitorella</name>
    <name type="common">mud carp</name>
    <dbReference type="NCBI Taxonomy" id="172907"/>
    <lineage>
        <taxon>Eukaryota</taxon>
        <taxon>Metazoa</taxon>
        <taxon>Chordata</taxon>
        <taxon>Craniata</taxon>
        <taxon>Vertebrata</taxon>
        <taxon>Euteleostomi</taxon>
        <taxon>Actinopterygii</taxon>
        <taxon>Neopterygii</taxon>
        <taxon>Teleostei</taxon>
        <taxon>Ostariophysi</taxon>
        <taxon>Cypriniformes</taxon>
        <taxon>Cyprinidae</taxon>
        <taxon>Labeoninae</taxon>
        <taxon>Labeonini</taxon>
        <taxon>Cirrhinus</taxon>
    </lineage>
</organism>
<dbReference type="Proteomes" id="UP001558613">
    <property type="component" value="Unassembled WGS sequence"/>
</dbReference>
<sequence length="90" mass="10401">MICPEGQGREEFLVIPRAQIPHAQLWTYSGSTAWQAYFEVITVPSDREPRQRIVCLRARMGPNSQNKKRYCLGACRNVIWLSRFSQDETG</sequence>
<gene>
    <name evidence="1" type="ORF">QQF64_015635</name>
</gene>
<dbReference type="EMBL" id="JAYMGO010000002">
    <property type="protein sequence ID" value="KAL1281035.1"/>
    <property type="molecule type" value="Genomic_DNA"/>
</dbReference>
<evidence type="ECO:0000313" key="2">
    <source>
        <dbReference type="Proteomes" id="UP001558613"/>
    </source>
</evidence>
<evidence type="ECO:0000313" key="1">
    <source>
        <dbReference type="EMBL" id="KAL1281035.1"/>
    </source>
</evidence>
<proteinExistence type="predicted"/>